<dbReference type="InterPro" id="IPR013087">
    <property type="entry name" value="Znf_C2H2_type"/>
</dbReference>
<dbReference type="AlphaFoldDB" id="A0A3R7L6C1"/>
<dbReference type="PROSITE" id="PS50157">
    <property type="entry name" value="ZINC_FINGER_C2H2_2"/>
    <property type="match status" value="1"/>
</dbReference>
<keyword evidence="5" id="KW-1185">Reference proteome</keyword>
<protein>
    <recommendedName>
        <fullName evidence="3">C2H2-type domain-containing protein</fullName>
    </recommendedName>
</protein>
<organism evidence="4 5">
    <name type="scientific">Trypanosoma conorhini</name>
    <dbReference type="NCBI Taxonomy" id="83891"/>
    <lineage>
        <taxon>Eukaryota</taxon>
        <taxon>Discoba</taxon>
        <taxon>Euglenozoa</taxon>
        <taxon>Kinetoplastea</taxon>
        <taxon>Metakinetoplastina</taxon>
        <taxon>Trypanosomatida</taxon>
        <taxon>Trypanosomatidae</taxon>
        <taxon>Trypanosoma</taxon>
    </lineage>
</organism>
<dbReference type="EMBL" id="MKKU01000273">
    <property type="protein sequence ID" value="RNF17088.1"/>
    <property type="molecule type" value="Genomic_DNA"/>
</dbReference>
<reference evidence="4 5" key="1">
    <citation type="journal article" date="2018" name="BMC Genomics">
        <title>Genomic comparison of Trypanosoma conorhini and Trypanosoma rangeli to Trypanosoma cruzi strains of high and low virulence.</title>
        <authorList>
            <person name="Bradwell K.R."/>
            <person name="Koparde V.N."/>
            <person name="Matveyev A.V."/>
            <person name="Serrano M.G."/>
            <person name="Alves J.M."/>
            <person name="Parikh H."/>
            <person name="Huang B."/>
            <person name="Lee V."/>
            <person name="Espinosa-Alvarez O."/>
            <person name="Ortiz P.A."/>
            <person name="Costa-Martins A.G."/>
            <person name="Teixeira M.M."/>
            <person name="Buck G.A."/>
        </authorList>
    </citation>
    <scope>NUCLEOTIDE SEQUENCE [LARGE SCALE GENOMIC DNA]</scope>
    <source>
        <strain evidence="4 5">025E</strain>
    </source>
</reference>
<evidence type="ECO:0000256" key="2">
    <source>
        <dbReference type="SAM" id="MobiDB-lite"/>
    </source>
</evidence>
<keyword evidence="1" id="KW-0479">Metal-binding</keyword>
<dbReference type="GO" id="GO:0008270">
    <property type="term" value="F:zinc ion binding"/>
    <property type="evidence" value="ECO:0007669"/>
    <property type="project" value="UniProtKB-KW"/>
</dbReference>
<dbReference type="OrthoDB" id="244021at2759"/>
<accession>A0A3R7L6C1</accession>
<sequence length="960" mass="104773">MFYCATCGALFATVQQLALHQRTNCGGAQLAYARQLQYAPSVVPNLHNGVYPGDFNVLQGDACLLNPFPGAVPAGALSAPVYTGGVDSIALARQLTAPAIAGPPAGYSLPEKDLYMNNQLAQMAIRLSRAQQEVAQLRGELGVRILPPPSNEYQDGAGQVALWNNQQLQQQSPRSRLSSDWRLGYGNGVASAPVAPSMSLLEPNSYALLLDRVVGVDIQVSLEDVVVAVDEYHLLDGIDQQLLESIRQRCYFPLTVQKEGFAQLAVSLKTPFDFTVRRSNELHVFIITFSCHDKVLFWASVCARQEGMWIAALRQPPVDASVALEVANNSLPETMLRGTIHSTKATDVLAAAEKYLSNAAALRLIPVGKGPQSSSSSSGQLQTPAEEEEELQPDMALVKSRLWKLEFDDKGTLIVPAKFKSSAASHARLGKLTQELDMEASVLLQVRAENAPLPPRGPAGHGPNNDEVSFYVSYVTGLPLNAAYSRALVYLIEHVDPNTGEVMSNAGSPAVLLRSPDAIQYPNIGASAMFPLFKVNMPSIIVTEKTHALVIVEYVTRNEVGPCVFGHAALPIHKNAGRGNFVSRMRLGDPRRPAARDVFSGVSLFAERKAMKQYSQDEIEDALNSQALYELLFTPVKAHAGCCPCGYIMWCLDSDPNAPHFDFPREPRPTAAERELYLMRQKVDQSTLPSFNDWEEAVAAFGGSAKPMGNRISRVVPYSPGRGFYLDVESLHGMGTDRALYAVAVDLGFEGHEGITQALQRDWASDAGAPQFKEPLRMLTLVDYDQYCTVIFYLLKVSNLKSVKKQGEKQLTVDSVGWTMLKLLIEGDVLRHGRYALPWFAGLPPPEMMDQLDSEPIEKVFSSWFGANKLRFMESKSTVVVSISDAADVEQIVADHPARPLPAKLFVPAAAKESYPAGVHEGAVGYTQQRLVESMGLDVKDVDLALAACVGAYIKENLRD</sequence>
<feature type="region of interest" description="Disordered" evidence="2">
    <location>
        <begin position="368"/>
        <end position="392"/>
    </location>
</feature>
<evidence type="ECO:0000313" key="5">
    <source>
        <dbReference type="Proteomes" id="UP000284403"/>
    </source>
</evidence>
<dbReference type="Proteomes" id="UP000284403">
    <property type="component" value="Unassembled WGS sequence"/>
</dbReference>
<evidence type="ECO:0000259" key="3">
    <source>
        <dbReference type="PROSITE" id="PS50157"/>
    </source>
</evidence>
<comment type="caution">
    <text evidence="4">The sequence shown here is derived from an EMBL/GenBank/DDBJ whole genome shotgun (WGS) entry which is preliminary data.</text>
</comment>
<dbReference type="GeneID" id="40318552"/>
<evidence type="ECO:0000256" key="1">
    <source>
        <dbReference type="PROSITE-ProRule" id="PRU00042"/>
    </source>
</evidence>
<name>A0A3R7L6C1_9TRYP</name>
<keyword evidence="1" id="KW-0862">Zinc</keyword>
<feature type="domain" description="C2H2-type" evidence="3">
    <location>
        <begin position="2"/>
        <end position="29"/>
    </location>
</feature>
<evidence type="ECO:0000313" key="4">
    <source>
        <dbReference type="EMBL" id="RNF17088.1"/>
    </source>
</evidence>
<keyword evidence="1" id="KW-0863">Zinc-finger</keyword>
<dbReference type="RefSeq" id="XP_029228031.1">
    <property type="nucleotide sequence ID" value="XM_029371846.1"/>
</dbReference>
<gene>
    <name evidence="4" type="ORF">Tco025E_04941</name>
</gene>
<proteinExistence type="predicted"/>